<feature type="coiled-coil region" evidence="1">
    <location>
        <begin position="81"/>
        <end position="132"/>
    </location>
</feature>
<protein>
    <submittedName>
        <fullName evidence="3">Mediator of RNA polymerase II transcription subunit 21</fullName>
    </submittedName>
</protein>
<keyword evidence="1" id="KW-0175">Coiled coil</keyword>
<accession>A0A1I8AFR3</accession>
<reference evidence="3" key="1">
    <citation type="submission" date="2016-11" db="UniProtKB">
        <authorList>
            <consortium name="WormBaseParasite"/>
        </authorList>
    </citation>
    <scope>IDENTIFICATION</scope>
</reference>
<proteinExistence type="predicted"/>
<dbReference type="WBParaSite" id="L893_g5495.t1">
    <property type="protein sequence ID" value="L893_g5495.t1"/>
    <property type="gene ID" value="L893_g5495"/>
</dbReference>
<evidence type="ECO:0000256" key="1">
    <source>
        <dbReference type="SAM" id="Coils"/>
    </source>
</evidence>
<name>A0A1I8AFR3_9BILA</name>
<keyword evidence="2" id="KW-1185">Reference proteome</keyword>
<dbReference type="AlphaFoldDB" id="A0A1I8AFR3"/>
<dbReference type="Proteomes" id="UP000095287">
    <property type="component" value="Unplaced"/>
</dbReference>
<organism evidence="2 3">
    <name type="scientific">Steinernema glaseri</name>
    <dbReference type="NCBI Taxonomy" id="37863"/>
    <lineage>
        <taxon>Eukaryota</taxon>
        <taxon>Metazoa</taxon>
        <taxon>Ecdysozoa</taxon>
        <taxon>Nematoda</taxon>
        <taxon>Chromadorea</taxon>
        <taxon>Rhabditida</taxon>
        <taxon>Tylenchina</taxon>
        <taxon>Panagrolaimomorpha</taxon>
        <taxon>Strongyloidoidea</taxon>
        <taxon>Steinernematidae</taxon>
        <taxon>Steinernema</taxon>
    </lineage>
</organism>
<sequence length="137" mass="16160">MADMDDVPDVHAEKLQLDQQFDDKIWDLIDAFRDVRDSDLPASVRQNVQHFAEELDLFRKEEDERKETLQKKNVNVQHMVLNDAEEMKKQAAEDEEAIEKLQAEIQEIDLDNEKLEKEIADLISYIRDYKNEKDAAK</sequence>
<evidence type="ECO:0000313" key="3">
    <source>
        <dbReference type="WBParaSite" id="L893_g5495.t1"/>
    </source>
</evidence>
<evidence type="ECO:0000313" key="2">
    <source>
        <dbReference type="Proteomes" id="UP000095287"/>
    </source>
</evidence>